<evidence type="ECO:0000313" key="5">
    <source>
        <dbReference type="Proteomes" id="UP000683000"/>
    </source>
</evidence>
<dbReference type="SUPFAM" id="SSF51735">
    <property type="entry name" value="NAD(P)-binding Rossmann-fold domains"/>
    <property type="match status" value="1"/>
</dbReference>
<evidence type="ECO:0000313" key="4">
    <source>
        <dbReference type="EMBL" id="KAG6371806.1"/>
    </source>
</evidence>
<dbReference type="Gene3D" id="3.40.50.720">
    <property type="entry name" value="NAD(P)-binding Rossmann-like Domain"/>
    <property type="match status" value="1"/>
</dbReference>
<gene>
    <name evidence="4" type="ORF">JVT61DRAFT_9162</name>
</gene>
<dbReference type="PANTHER" id="PTHR43544">
    <property type="entry name" value="SHORT-CHAIN DEHYDROGENASE/REDUCTASE"/>
    <property type="match status" value="1"/>
</dbReference>
<evidence type="ECO:0000256" key="3">
    <source>
        <dbReference type="ARBA" id="ARBA00023002"/>
    </source>
</evidence>
<sequence>MWDSLTVWQAYSLTSAPIICCAGSTVEGYTWAPREESASRQLLQSPWYTVFALCRSPSTATDLESLTSSSAGKLHVVKLDMTDQESVKTGAAEVLRILDGRGLDYVINTAAVVGSLMRG</sequence>
<evidence type="ECO:0000256" key="2">
    <source>
        <dbReference type="ARBA" id="ARBA00022857"/>
    </source>
</evidence>
<comment type="caution">
    <text evidence="4">The sequence shown here is derived from an EMBL/GenBank/DDBJ whole genome shotgun (WGS) entry which is preliminary data.</text>
</comment>
<dbReference type="InterPro" id="IPR036291">
    <property type="entry name" value="NAD(P)-bd_dom_sf"/>
</dbReference>
<proteinExistence type="inferred from homology"/>
<dbReference type="GO" id="GO:0005737">
    <property type="term" value="C:cytoplasm"/>
    <property type="evidence" value="ECO:0007669"/>
    <property type="project" value="TreeGrafter"/>
</dbReference>
<dbReference type="GO" id="GO:0016491">
    <property type="term" value="F:oxidoreductase activity"/>
    <property type="evidence" value="ECO:0007669"/>
    <property type="project" value="UniProtKB-KW"/>
</dbReference>
<keyword evidence="2" id="KW-0521">NADP</keyword>
<dbReference type="Proteomes" id="UP000683000">
    <property type="component" value="Unassembled WGS sequence"/>
</dbReference>
<dbReference type="AlphaFoldDB" id="A0A8I3A5F7"/>
<accession>A0A8I3A5F7</accession>
<comment type="similarity">
    <text evidence="1">Belongs to the short-chain dehydrogenases/reductases (SDR) family.</text>
</comment>
<keyword evidence="5" id="KW-1185">Reference proteome</keyword>
<dbReference type="EMBL" id="JAGFBS010000032">
    <property type="protein sequence ID" value="KAG6371806.1"/>
    <property type="molecule type" value="Genomic_DNA"/>
</dbReference>
<reference evidence="4" key="1">
    <citation type="submission" date="2021-03" db="EMBL/GenBank/DDBJ databases">
        <title>Evolutionary innovations through gain and loss of genes in the ectomycorrhizal Boletales.</title>
        <authorList>
            <person name="Wu G."/>
            <person name="Miyauchi S."/>
            <person name="Morin E."/>
            <person name="Yang Z.-L."/>
            <person name="Xu J."/>
            <person name="Martin F.M."/>
        </authorList>
    </citation>
    <scope>NUCLEOTIDE SEQUENCE</scope>
    <source>
        <strain evidence="4">BR01</strain>
    </source>
</reference>
<dbReference type="PANTHER" id="PTHR43544:SF7">
    <property type="entry name" value="NADB-LER2"/>
    <property type="match status" value="1"/>
</dbReference>
<dbReference type="OrthoDB" id="9876299at2759"/>
<evidence type="ECO:0000256" key="1">
    <source>
        <dbReference type="ARBA" id="ARBA00006484"/>
    </source>
</evidence>
<keyword evidence="3" id="KW-0560">Oxidoreductase</keyword>
<name>A0A8I3A5F7_9AGAM</name>
<dbReference type="InterPro" id="IPR051468">
    <property type="entry name" value="Fungal_SecMetab_SDRs"/>
</dbReference>
<organism evidence="4 5">
    <name type="scientific">Boletus reticuloceps</name>
    <dbReference type="NCBI Taxonomy" id="495285"/>
    <lineage>
        <taxon>Eukaryota</taxon>
        <taxon>Fungi</taxon>
        <taxon>Dikarya</taxon>
        <taxon>Basidiomycota</taxon>
        <taxon>Agaricomycotina</taxon>
        <taxon>Agaricomycetes</taxon>
        <taxon>Agaricomycetidae</taxon>
        <taxon>Boletales</taxon>
        <taxon>Boletineae</taxon>
        <taxon>Boletaceae</taxon>
        <taxon>Boletoideae</taxon>
        <taxon>Boletus</taxon>
    </lineage>
</organism>
<protein>
    <submittedName>
        <fullName evidence="4">Uncharacterized protein</fullName>
    </submittedName>
</protein>